<dbReference type="AlphaFoldDB" id="A0A371I4M0"/>
<protein>
    <recommendedName>
        <fullName evidence="1">DUF7745 domain-containing protein</fullName>
    </recommendedName>
</protein>
<evidence type="ECO:0000313" key="2">
    <source>
        <dbReference type="EMBL" id="RDY09924.1"/>
    </source>
</evidence>
<keyword evidence="3" id="KW-1185">Reference proteome</keyword>
<comment type="caution">
    <text evidence="2">The sequence shown here is derived from an EMBL/GenBank/DDBJ whole genome shotgun (WGS) entry which is preliminary data.</text>
</comment>
<proteinExistence type="predicted"/>
<accession>A0A371I4M0</accession>
<dbReference type="EMBL" id="QJKJ01000946">
    <property type="protein sequence ID" value="RDY09924.1"/>
    <property type="molecule type" value="Genomic_DNA"/>
</dbReference>
<feature type="non-terminal residue" evidence="2">
    <location>
        <position position="1"/>
    </location>
</feature>
<name>A0A371I4M0_MUCPR</name>
<feature type="domain" description="DUF7745" evidence="1">
    <location>
        <begin position="6"/>
        <end position="58"/>
    </location>
</feature>
<dbReference type="Pfam" id="PF24924">
    <property type="entry name" value="DUF7745"/>
    <property type="match status" value="1"/>
</dbReference>
<evidence type="ECO:0000259" key="1">
    <source>
        <dbReference type="Pfam" id="PF24924"/>
    </source>
</evidence>
<organism evidence="2 3">
    <name type="scientific">Mucuna pruriens</name>
    <name type="common">Velvet bean</name>
    <name type="synonym">Dolichos pruriens</name>
    <dbReference type="NCBI Taxonomy" id="157652"/>
    <lineage>
        <taxon>Eukaryota</taxon>
        <taxon>Viridiplantae</taxon>
        <taxon>Streptophyta</taxon>
        <taxon>Embryophyta</taxon>
        <taxon>Tracheophyta</taxon>
        <taxon>Spermatophyta</taxon>
        <taxon>Magnoliopsida</taxon>
        <taxon>eudicotyledons</taxon>
        <taxon>Gunneridae</taxon>
        <taxon>Pentapetalae</taxon>
        <taxon>rosids</taxon>
        <taxon>fabids</taxon>
        <taxon>Fabales</taxon>
        <taxon>Fabaceae</taxon>
        <taxon>Papilionoideae</taxon>
        <taxon>50 kb inversion clade</taxon>
        <taxon>NPAAA clade</taxon>
        <taxon>indigoferoid/millettioid clade</taxon>
        <taxon>Phaseoleae</taxon>
        <taxon>Mucuna</taxon>
    </lineage>
</organism>
<dbReference type="Proteomes" id="UP000257109">
    <property type="component" value="Unassembled WGS sequence"/>
</dbReference>
<gene>
    <name evidence="2" type="ORF">CR513_05639</name>
</gene>
<reference evidence="2" key="1">
    <citation type="submission" date="2018-05" db="EMBL/GenBank/DDBJ databases">
        <title>Draft genome of Mucuna pruriens seed.</title>
        <authorList>
            <person name="Nnadi N.E."/>
            <person name="Vos R."/>
            <person name="Hasami M.H."/>
            <person name="Devisetty U.K."/>
            <person name="Aguiy J.C."/>
        </authorList>
    </citation>
    <scope>NUCLEOTIDE SEQUENCE [LARGE SCALE GENOMIC DNA]</scope>
    <source>
        <strain evidence="2">JCA_2017</strain>
    </source>
</reference>
<sequence length="162" mass="18638">CWGGQLKGQWRRAFERKHENLLSLVNIEVQPRALCFTFQGFQLTPTLEEYERLGTLSLLGLSGQITQGARVRSVKVEENLERSGRDPGIYLGREAPMTSGRRRLADLHGRVRALGLWHNALSPNRTLCRFGRHRHLSQYMRPRRAPYCGSLGRHLLYFGLLQ</sequence>
<dbReference type="InterPro" id="IPR056647">
    <property type="entry name" value="DUF7745"/>
</dbReference>
<evidence type="ECO:0000313" key="3">
    <source>
        <dbReference type="Proteomes" id="UP000257109"/>
    </source>
</evidence>